<proteinExistence type="predicted"/>
<protein>
    <recommendedName>
        <fullName evidence="3">Response regulatory domain-containing protein</fullName>
    </recommendedName>
</protein>
<evidence type="ECO:0000313" key="1">
    <source>
        <dbReference type="EMBL" id="SEM90270.1"/>
    </source>
</evidence>
<evidence type="ECO:0008006" key="3">
    <source>
        <dbReference type="Google" id="ProtNLM"/>
    </source>
</evidence>
<accession>A0A1H8C5E5</accession>
<organism evidence="1 2">
    <name type="scientific">Chryseobacterium taichungense</name>
    <dbReference type="NCBI Taxonomy" id="295069"/>
    <lineage>
        <taxon>Bacteria</taxon>
        <taxon>Pseudomonadati</taxon>
        <taxon>Bacteroidota</taxon>
        <taxon>Flavobacteriia</taxon>
        <taxon>Flavobacteriales</taxon>
        <taxon>Weeksellaceae</taxon>
        <taxon>Chryseobacterium group</taxon>
        <taxon>Chryseobacterium</taxon>
    </lineage>
</organism>
<name>A0A1H8C5E5_9FLAO</name>
<gene>
    <name evidence="1" type="ORF">SAMN05421856_10887</name>
</gene>
<reference evidence="2" key="1">
    <citation type="submission" date="2016-10" db="EMBL/GenBank/DDBJ databases">
        <authorList>
            <person name="Varghese N."/>
            <person name="Submissions S."/>
        </authorList>
    </citation>
    <scope>NUCLEOTIDE SEQUENCE [LARGE SCALE GENOMIC DNA]</scope>
    <source>
        <strain evidence="2">DSM 17453</strain>
    </source>
</reference>
<sequence length="112" mass="13375">MVSRNDLLINKLETFVEKTYFLEIFDEDELLFEDGYPMFMFFDIDSLKIGVQNMKKILTLPFLPVFISSVYSRDIVKQIMGDRFSYFGFLNKKSSYDDFIKEISQVIDEKYK</sequence>
<dbReference type="Proteomes" id="UP000199450">
    <property type="component" value="Unassembled WGS sequence"/>
</dbReference>
<evidence type="ECO:0000313" key="2">
    <source>
        <dbReference type="Proteomes" id="UP000199450"/>
    </source>
</evidence>
<dbReference type="AlphaFoldDB" id="A0A1H8C5E5"/>
<keyword evidence="2" id="KW-1185">Reference proteome</keyword>
<dbReference type="EMBL" id="FOBV01000008">
    <property type="protein sequence ID" value="SEM90270.1"/>
    <property type="molecule type" value="Genomic_DNA"/>
</dbReference>